<organism evidence="9 10">
    <name type="scientific">Hydnum rufescens UP504</name>
    <dbReference type="NCBI Taxonomy" id="1448309"/>
    <lineage>
        <taxon>Eukaryota</taxon>
        <taxon>Fungi</taxon>
        <taxon>Dikarya</taxon>
        <taxon>Basidiomycota</taxon>
        <taxon>Agaricomycotina</taxon>
        <taxon>Agaricomycetes</taxon>
        <taxon>Cantharellales</taxon>
        <taxon>Hydnaceae</taxon>
        <taxon>Hydnum</taxon>
    </lineage>
</organism>
<dbReference type="PANTHER" id="PTHR33048:SF19">
    <property type="entry name" value="MEMBRANE PROTEIN PTH11-LIKE, PUTATIVE (AFU_ORTHOLOGUE AFUA_1G14080)-RELATED"/>
    <property type="match status" value="1"/>
</dbReference>
<comment type="caution">
    <text evidence="9">The sequence shown here is derived from an EMBL/GenBank/DDBJ whole genome shotgun (WGS) entry which is preliminary data.</text>
</comment>
<keyword evidence="4 7" id="KW-0472">Membrane</keyword>
<evidence type="ECO:0000256" key="3">
    <source>
        <dbReference type="ARBA" id="ARBA00022989"/>
    </source>
</evidence>
<evidence type="ECO:0000259" key="8">
    <source>
        <dbReference type="Pfam" id="PF20684"/>
    </source>
</evidence>
<dbReference type="OrthoDB" id="444631at2759"/>
<feature type="transmembrane region" description="Helical" evidence="7">
    <location>
        <begin position="217"/>
        <end position="240"/>
    </location>
</feature>
<feature type="compositionally biased region" description="Basic and acidic residues" evidence="6">
    <location>
        <begin position="295"/>
        <end position="304"/>
    </location>
</feature>
<dbReference type="PANTHER" id="PTHR33048">
    <property type="entry name" value="PTH11-LIKE INTEGRAL MEMBRANE PROTEIN (AFU_ORTHOLOGUE AFUA_5G11245)"/>
    <property type="match status" value="1"/>
</dbReference>
<feature type="region of interest" description="Disordered" evidence="6">
    <location>
        <begin position="295"/>
        <end position="318"/>
    </location>
</feature>
<dbReference type="Pfam" id="PF20684">
    <property type="entry name" value="Fung_rhodopsin"/>
    <property type="match status" value="1"/>
</dbReference>
<evidence type="ECO:0000256" key="5">
    <source>
        <dbReference type="ARBA" id="ARBA00038359"/>
    </source>
</evidence>
<evidence type="ECO:0000256" key="1">
    <source>
        <dbReference type="ARBA" id="ARBA00004141"/>
    </source>
</evidence>
<evidence type="ECO:0000256" key="2">
    <source>
        <dbReference type="ARBA" id="ARBA00022692"/>
    </source>
</evidence>
<name>A0A9P6AWN9_9AGAM</name>
<evidence type="ECO:0000313" key="10">
    <source>
        <dbReference type="Proteomes" id="UP000886523"/>
    </source>
</evidence>
<feature type="transmembrane region" description="Helical" evidence="7">
    <location>
        <begin position="110"/>
        <end position="132"/>
    </location>
</feature>
<feature type="transmembrane region" description="Helical" evidence="7">
    <location>
        <begin position="6"/>
        <end position="27"/>
    </location>
</feature>
<comment type="subcellular location">
    <subcellularLocation>
        <location evidence="1">Membrane</location>
        <topology evidence="1">Multi-pass membrane protein</topology>
    </subcellularLocation>
</comment>
<sequence length="384" mass="42677">MSLLSAYQIVSTVLPIVALLITIFRLVTRYRWNMLWWDDAVAAFTTVMIIFYIPTVWLSTNPPGYHLTREQGVIFYYLCAYAWEISLYGARMTMLLAIFRLAPTPHIRMLIKWCIALFVLICVTLCAQFVWVCEGQNHAWKSEPIPECNLGLQIAVTELVTDIICDTLLVSIPLVFLSRSSLKKSQKYRLYAIFAAGVLTTIVSIVQDILVLRVGGWAPALAGTVMVGVSSIVSNIPVLVPAVRRLLGYESAIGGTVHTTLGRFSGTYPRHSMGPRWEGCGDKLRMIKPRELSVRSADSVDRSKAMSPTKTDVWAGSEDQDPQFALDIDIESSTVDSTYRHPLTRTQFVVPPSDTSAPSTPLPTTPHQTQGILVHQDIVVDSDS</sequence>
<gene>
    <name evidence="9" type="ORF">BS47DRAFT_1345799</name>
</gene>
<evidence type="ECO:0000256" key="6">
    <source>
        <dbReference type="SAM" id="MobiDB-lite"/>
    </source>
</evidence>
<accession>A0A9P6AWN9</accession>
<dbReference type="AlphaFoldDB" id="A0A9P6AWN9"/>
<feature type="transmembrane region" description="Helical" evidence="7">
    <location>
        <begin position="74"/>
        <end position="98"/>
    </location>
</feature>
<keyword evidence="10" id="KW-1185">Reference proteome</keyword>
<evidence type="ECO:0000256" key="4">
    <source>
        <dbReference type="ARBA" id="ARBA00023136"/>
    </source>
</evidence>
<comment type="similarity">
    <text evidence="5">Belongs to the SAT4 family.</text>
</comment>
<keyword evidence="2 7" id="KW-0812">Transmembrane</keyword>
<feature type="transmembrane region" description="Helical" evidence="7">
    <location>
        <begin position="190"/>
        <end position="211"/>
    </location>
</feature>
<feature type="transmembrane region" description="Helical" evidence="7">
    <location>
        <begin position="152"/>
        <end position="178"/>
    </location>
</feature>
<dbReference type="EMBL" id="MU128990">
    <property type="protein sequence ID" value="KAF9512176.1"/>
    <property type="molecule type" value="Genomic_DNA"/>
</dbReference>
<dbReference type="InterPro" id="IPR052337">
    <property type="entry name" value="SAT4-like"/>
</dbReference>
<feature type="transmembrane region" description="Helical" evidence="7">
    <location>
        <begin position="34"/>
        <end position="54"/>
    </location>
</feature>
<protein>
    <recommendedName>
        <fullName evidence="8">Rhodopsin domain-containing protein</fullName>
    </recommendedName>
</protein>
<dbReference type="GO" id="GO:0016020">
    <property type="term" value="C:membrane"/>
    <property type="evidence" value="ECO:0007669"/>
    <property type="project" value="UniProtKB-SubCell"/>
</dbReference>
<keyword evidence="3 7" id="KW-1133">Transmembrane helix</keyword>
<proteinExistence type="inferred from homology"/>
<reference evidence="9" key="1">
    <citation type="journal article" date="2020" name="Nat. Commun.">
        <title>Large-scale genome sequencing of mycorrhizal fungi provides insights into the early evolution of symbiotic traits.</title>
        <authorList>
            <person name="Miyauchi S."/>
            <person name="Kiss E."/>
            <person name="Kuo A."/>
            <person name="Drula E."/>
            <person name="Kohler A."/>
            <person name="Sanchez-Garcia M."/>
            <person name="Morin E."/>
            <person name="Andreopoulos B."/>
            <person name="Barry K.W."/>
            <person name="Bonito G."/>
            <person name="Buee M."/>
            <person name="Carver A."/>
            <person name="Chen C."/>
            <person name="Cichocki N."/>
            <person name="Clum A."/>
            <person name="Culley D."/>
            <person name="Crous P.W."/>
            <person name="Fauchery L."/>
            <person name="Girlanda M."/>
            <person name="Hayes R.D."/>
            <person name="Keri Z."/>
            <person name="LaButti K."/>
            <person name="Lipzen A."/>
            <person name="Lombard V."/>
            <person name="Magnuson J."/>
            <person name="Maillard F."/>
            <person name="Murat C."/>
            <person name="Nolan M."/>
            <person name="Ohm R.A."/>
            <person name="Pangilinan J."/>
            <person name="Pereira M.F."/>
            <person name="Perotto S."/>
            <person name="Peter M."/>
            <person name="Pfister S."/>
            <person name="Riley R."/>
            <person name="Sitrit Y."/>
            <person name="Stielow J.B."/>
            <person name="Szollosi G."/>
            <person name="Zifcakova L."/>
            <person name="Stursova M."/>
            <person name="Spatafora J.W."/>
            <person name="Tedersoo L."/>
            <person name="Vaario L.M."/>
            <person name="Yamada A."/>
            <person name="Yan M."/>
            <person name="Wang P."/>
            <person name="Xu J."/>
            <person name="Bruns T."/>
            <person name="Baldrian P."/>
            <person name="Vilgalys R."/>
            <person name="Dunand C."/>
            <person name="Henrissat B."/>
            <person name="Grigoriev I.V."/>
            <person name="Hibbett D."/>
            <person name="Nagy L.G."/>
            <person name="Martin F.M."/>
        </authorList>
    </citation>
    <scope>NUCLEOTIDE SEQUENCE</scope>
    <source>
        <strain evidence="9">UP504</strain>
    </source>
</reference>
<feature type="domain" description="Rhodopsin" evidence="8">
    <location>
        <begin position="24"/>
        <end position="207"/>
    </location>
</feature>
<evidence type="ECO:0000256" key="7">
    <source>
        <dbReference type="SAM" id="Phobius"/>
    </source>
</evidence>
<dbReference type="Proteomes" id="UP000886523">
    <property type="component" value="Unassembled WGS sequence"/>
</dbReference>
<feature type="region of interest" description="Disordered" evidence="6">
    <location>
        <begin position="348"/>
        <end position="369"/>
    </location>
</feature>
<evidence type="ECO:0000313" key="9">
    <source>
        <dbReference type="EMBL" id="KAF9512176.1"/>
    </source>
</evidence>
<dbReference type="InterPro" id="IPR049326">
    <property type="entry name" value="Rhodopsin_dom_fungi"/>
</dbReference>